<dbReference type="Proteomes" id="UP001055868">
    <property type="component" value="Chromosome"/>
</dbReference>
<dbReference type="EMBL" id="CP097218">
    <property type="protein sequence ID" value="UQN29582.1"/>
    <property type="molecule type" value="Genomic_DNA"/>
</dbReference>
<gene>
    <name evidence="1" type="ORF">M4486_18435</name>
</gene>
<accession>A0ABY4N4V0</accession>
<protein>
    <recommendedName>
        <fullName evidence="3">DUF222 domain-containing protein</fullName>
    </recommendedName>
</protein>
<evidence type="ECO:0000313" key="1">
    <source>
        <dbReference type="EMBL" id="UQN29582.1"/>
    </source>
</evidence>
<evidence type="ECO:0008006" key="3">
    <source>
        <dbReference type="Google" id="ProtNLM"/>
    </source>
</evidence>
<evidence type="ECO:0000313" key="2">
    <source>
        <dbReference type="Proteomes" id="UP001055868"/>
    </source>
</evidence>
<dbReference type="RefSeq" id="WP_249478775.1">
    <property type="nucleotide sequence ID" value="NZ_CP097218.1"/>
</dbReference>
<proteinExistence type="predicted"/>
<organism evidence="1 2">
    <name type="scientific">Brachybacterium kimchii</name>
    <dbReference type="NCBI Taxonomy" id="2942909"/>
    <lineage>
        <taxon>Bacteria</taxon>
        <taxon>Bacillati</taxon>
        <taxon>Actinomycetota</taxon>
        <taxon>Actinomycetes</taxon>
        <taxon>Micrococcales</taxon>
        <taxon>Dermabacteraceae</taxon>
        <taxon>Brachybacterium</taxon>
    </lineage>
</organism>
<name>A0ABY4N4V0_9MICO</name>
<reference evidence="1" key="1">
    <citation type="submission" date="2022-05" db="EMBL/GenBank/DDBJ databases">
        <title>Genomic analysis of Brachybacterium sp. CBA3104.</title>
        <authorList>
            <person name="Roh S.W."/>
            <person name="Kim Y.B."/>
            <person name="Kim Y."/>
        </authorList>
    </citation>
    <scope>NUCLEOTIDE SEQUENCE</scope>
    <source>
        <strain evidence="1">CBA3104</strain>
    </source>
</reference>
<sequence length="105" mass="11266">MELIADEAIYLLKGRGSENVHHDVKVALASVLFADSEGVATLSDRTLARWLGGDGRTKVPMREVRQSIDRLTEGGVLAPGSTPAKLYSMIARRAETDGAEEVEAA</sequence>
<keyword evidence="2" id="KW-1185">Reference proteome</keyword>